<comment type="caution">
    <text evidence="7">The sequence shown here is derived from an EMBL/GenBank/DDBJ whole genome shotgun (WGS) entry which is preliminary data.</text>
</comment>
<dbReference type="GO" id="GO:0008467">
    <property type="term" value="F:[heparan sulfate]-glucosamine 3-sulfotransferase activity"/>
    <property type="evidence" value="ECO:0007669"/>
    <property type="project" value="TreeGrafter"/>
</dbReference>
<accession>A0AAV4IXQ1</accession>
<dbReference type="InterPro" id="IPR037359">
    <property type="entry name" value="NST/OST"/>
</dbReference>
<keyword evidence="5" id="KW-0812">Transmembrane</keyword>
<dbReference type="PANTHER" id="PTHR10605">
    <property type="entry name" value="HEPARAN SULFATE SULFOTRANSFERASE"/>
    <property type="match status" value="1"/>
</dbReference>
<evidence type="ECO:0000313" key="8">
    <source>
        <dbReference type="Proteomes" id="UP000762676"/>
    </source>
</evidence>
<organism evidence="7 8">
    <name type="scientific">Elysia marginata</name>
    <dbReference type="NCBI Taxonomy" id="1093978"/>
    <lineage>
        <taxon>Eukaryota</taxon>
        <taxon>Metazoa</taxon>
        <taxon>Spiralia</taxon>
        <taxon>Lophotrochozoa</taxon>
        <taxon>Mollusca</taxon>
        <taxon>Gastropoda</taxon>
        <taxon>Heterobranchia</taxon>
        <taxon>Euthyneura</taxon>
        <taxon>Panpulmonata</taxon>
        <taxon>Sacoglossa</taxon>
        <taxon>Placobranchoidea</taxon>
        <taxon>Plakobranchidae</taxon>
        <taxon>Elysia</taxon>
    </lineage>
</organism>
<evidence type="ECO:0000256" key="1">
    <source>
        <dbReference type="ARBA" id="ARBA00022679"/>
    </source>
</evidence>
<keyword evidence="5" id="KW-0472">Membrane</keyword>
<feature type="active site" description="For sulfotransferase activity" evidence="3">
    <location>
        <position position="220"/>
    </location>
</feature>
<evidence type="ECO:0000259" key="6">
    <source>
        <dbReference type="Pfam" id="PF00685"/>
    </source>
</evidence>
<dbReference type="Proteomes" id="UP000762676">
    <property type="component" value="Unassembled WGS sequence"/>
</dbReference>
<proteinExistence type="predicted"/>
<gene>
    <name evidence="7" type="ORF">ElyMa_004927500</name>
</gene>
<keyword evidence="8" id="KW-1185">Reference proteome</keyword>
<dbReference type="EMBL" id="BMAT01009862">
    <property type="protein sequence ID" value="GFS15229.1"/>
    <property type="molecule type" value="Genomic_DNA"/>
</dbReference>
<dbReference type="Gene3D" id="3.40.50.300">
    <property type="entry name" value="P-loop containing nucleotide triphosphate hydrolases"/>
    <property type="match status" value="1"/>
</dbReference>
<evidence type="ECO:0000256" key="3">
    <source>
        <dbReference type="PIRSR" id="PIRSR637359-1"/>
    </source>
</evidence>
<dbReference type="InterPro" id="IPR027417">
    <property type="entry name" value="P-loop_NTPase"/>
</dbReference>
<dbReference type="PANTHER" id="PTHR10605:SF72">
    <property type="entry name" value="HEPARAN SULFATE 3-O SULFOTRANSFERASE-B, ISOFORM A"/>
    <property type="match status" value="1"/>
</dbReference>
<evidence type="ECO:0000256" key="2">
    <source>
        <dbReference type="ARBA" id="ARBA00023180"/>
    </source>
</evidence>
<evidence type="ECO:0000313" key="7">
    <source>
        <dbReference type="EMBL" id="GFS15229.1"/>
    </source>
</evidence>
<dbReference type="AlphaFoldDB" id="A0AAV4IXQ1"/>
<keyword evidence="5" id="KW-1133">Transmembrane helix</keyword>
<keyword evidence="1" id="KW-0808">Transferase</keyword>
<dbReference type="SUPFAM" id="SSF52540">
    <property type="entry name" value="P-loop containing nucleoside triphosphate hydrolases"/>
    <property type="match status" value="1"/>
</dbReference>
<evidence type="ECO:0000256" key="5">
    <source>
        <dbReference type="SAM" id="Phobius"/>
    </source>
</evidence>
<sequence length="258" mass="29833">MLVAKRLGGGCRFWHKILRIMVASVGLSIILVVLISPCPLSVGLSQRTGEYHRSEKTRQSPWIPWKHNRALQYTDVDAVNSHELANDGTGFDQPHRRVSKLRNMDSNVDSQVPTSQIEKDIAFSRTDNKIFSHQHDREVEQLVPYDDSDTKDKKFQSFKGATNSTGHILHYRRHQTHKGMNVRKFDIDFSQLSRHRHAWSTSKEQPKKRVPTALIIGVKKAGTRALLEFLRAHPKIESPGPEPHFFDRNYHRGVQWYR</sequence>
<name>A0AAV4IXQ1_9GAST</name>
<keyword evidence="2" id="KW-0325">Glycoprotein</keyword>
<evidence type="ECO:0000256" key="4">
    <source>
        <dbReference type="PIRSR" id="PIRSR637359-2"/>
    </source>
</evidence>
<protein>
    <submittedName>
        <fullName evidence="7">Heparan sulfate glucosamine 3-O-sulfotransferase 2</fullName>
    </submittedName>
</protein>
<feature type="domain" description="Sulfotransferase" evidence="6">
    <location>
        <begin position="213"/>
        <end position="257"/>
    </location>
</feature>
<feature type="binding site" evidence="4">
    <location>
        <begin position="220"/>
        <end position="224"/>
    </location>
    <ligand>
        <name>3'-phosphoadenylyl sulfate</name>
        <dbReference type="ChEBI" id="CHEBI:58339"/>
    </ligand>
</feature>
<feature type="transmembrane region" description="Helical" evidence="5">
    <location>
        <begin position="20"/>
        <end position="44"/>
    </location>
</feature>
<dbReference type="Pfam" id="PF00685">
    <property type="entry name" value="Sulfotransfer_1"/>
    <property type="match status" value="1"/>
</dbReference>
<reference evidence="7 8" key="1">
    <citation type="journal article" date="2021" name="Elife">
        <title>Chloroplast acquisition without the gene transfer in kleptoplastic sea slugs, Plakobranchus ocellatus.</title>
        <authorList>
            <person name="Maeda T."/>
            <person name="Takahashi S."/>
            <person name="Yoshida T."/>
            <person name="Shimamura S."/>
            <person name="Takaki Y."/>
            <person name="Nagai Y."/>
            <person name="Toyoda A."/>
            <person name="Suzuki Y."/>
            <person name="Arimoto A."/>
            <person name="Ishii H."/>
            <person name="Satoh N."/>
            <person name="Nishiyama T."/>
            <person name="Hasebe M."/>
            <person name="Maruyama T."/>
            <person name="Minagawa J."/>
            <person name="Obokata J."/>
            <person name="Shigenobu S."/>
        </authorList>
    </citation>
    <scope>NUCLEOTIDE SEQUENCE [LARGE SCALE GENOMIC DNA]</scope>
</reference>
<dbReference type="InterPro" id="IPR000863">
    <property type="entry name" value="Sulfotransferase_dom"/>
</dbReference>